<organism evidence="1">
    <name type="scientific">Candidatus Kentrum sp. LFY</name>
    <dbReference type="NCBI Taxonomy" id="2126342"/>
    <lineage>
        <taxon>Bacteria</taxon>
        <taxon>Pseudomonadati</taxon>
        <taxon>Pseudomonadota</taxon>
        <taxon>Gammaproteobacteria</taxon>
        <taxon>Candidatus Kentrum</taxon>
    </lineage>
</organism>
<reference evidence="1" key="1">
    <citation type="submission" date="2019-02" db="EMBL/GenBank/DDBJ databases">
        <authorList>
            <person name="Gruber-Vodicka R. H."/>
            <person name="Seah K. B. B."/>
        </authorList>
    </citation>
    <scope>NUCLEOTIDE SEQUENCE</scope>
    <source>
        <strain evidence="1">BECK_BY7</strain>
    </source>
</reference>
<evidence type="ECO:0000313" key="1">
    <source>
        <dbReference type="EMBL" id="VFK12730.1"/>
    </source>
</evidence>
<dbReference type="EMBL" id="CAADFN010000001">
    <property type="protein sequence ID" value="VFK12730.1"/>
    <property type="molecule type" value="Genomic_DNA"/>
</dbReference>
<protein>
    <submittedName>
        <fullName evidence="1">Uncharacterized protein</fullName>
    </submittedName>
</protein>
<accession>A0A450W6M8</accession>
<gene>
    <name evidence="1" type="ORF">BECKLFY1418C_GA0070996_100161</name>
</gene>
<name>A0A450W6M8_9GAMM</name>
<sequence length="175" mass="20640">MDRLENITHRGMIVPQICIKCGDYIGTYPFDANKKVRCEHCNHNGYDFLEFYYYCQDLEDALNDSHFSVKLIRTAKNELNHGYMPDALAIISALLLGILTNTSYDLIKEWVLSKKGKYKKRYNLYQYEEAVEVLFEYLIDNENQIKEFEILDQDINIKFQKQLSDIKKEIEGKSN</sequence>
<dbReference type="AlphaFoldDB" id="A0A450W6M8"/>
<proteinExistence type="predicted"/>